<dbReference type="Gene3D" id="3.30.70.360">
    <property type="match status" value="1"/>
</dbReference>
<dbReference type="SUPFAM" id="SSF55031">
    <property type="entry name" value="Bacterial exopeptidase dimerisation domain"/>
    <property type="match status" value="1"/>
</dbReference>
<name>A0ABR8YPV1_9CLOT</name>
<feature type="domain" description="Peptidase M20 dimerisation" evidence="1">
    <location>
        <begin position="185"/>
        <end position="281"/>
    </location>
</feature>
<dbReference type="CDD" id="cd03886">
    <property type="entry name" value="M20_Acy1"/>
    <property type="match status" value="1"/>
</dbReference>
<dbReference type="InterPro" id="IPR002933">
    <property type="entry name" value="Peptidase_M20"/>
</dbReference>
<dbReference type="InterPro" id="IPR036264">
    <property type="entry name" value="Bact_exopeptidase_dim_dom"/>
</dbReference>
<dbReference type="Gene3D" id="3.40.630.10">
    <property type="entry name" value="Zn peptidases"/>
    <property type="match status" value="1"/>
</dbReference>
<dbReference type="SUPFAM" id="SSF53187">
    <property type="entry name" value="Zn-dependent exopeptidases"/>
    <property type="match status" value="1"/>
</dbReference>
<dbReference type="InterPro" id="IPR017439">
    <property type="entry name" value="Amidohydrolase"/>
</dbReference>
<dbReference type="InterPro" id="IPR011650">
    <property type="entry name" value="Peptidase_M20_dimer"/>
</dbReference>
<comment type="caution">
    <text evidence="2">The sequence shown here is derived from an EMBL/GenBank/DDBJ whole genome shotgun (WGS) entry which is preliminary data.</text>
</comment>
<dbReference type="RefSeq" id="WP_191739249.1">
    <property type="nucleotide sequence ID" value="NZ_JACSQB010000036.1"/>
</dbReference>
<proteinExistence type="predicted"/>
<dbReference type="PANTHER" id="PTHR11014">
    <property type="entry name" value="PEPTIDASE M20 FAMILY MEMBER"/>
    <property type="match status" value="1"/>
</dbReference>
<evidence type="ECO:0000313" key="3">
    <source>
        <dbReference type="Proteomes" id="UP000627166"/>
    </source>
</evidence>
<accession>A0ABR8YPV1</accession>
<organism evidence="2 3">
    <name type="scientific">Clostridium faecium</name>
    <dbReference type="NCBI Taxonomy" id="2762223"/>
    <lineage>
        <taxon>Bacteria</taxon>
        <taxon>Bacillati</taxon>
        <taxon>Bacillota</taxon>
        <taxon>Clostridia</taxon>
        <taxon>Eubacteriales</taxon>
        <taxon>Clostridiaceae</taxon>
        <taxon>Clostridium</taxon>
    </lineage>
</organism>
<dbReference type="PANTHER" id="PTHR11014:SF63">
    <property type="entry name" value="METALLOPEPTIDASE, PUTATIVE (AFU_ORTHOLOGUE AFUA_6G09600)-RELATED"/>
    <property type="match status" value="1"/>
</dbReference>
<dbReference type="EMBL" id="JACSQB010000036">
    <property type="protein sequence ID" value="MBD8046276.1"/>
    <property type="molecule type" value="Genomic_DNA"/>
</dbReference>
<dbReference type="Proteomes" id="UP000627166">
    <property type="component" value="Unassembled WGS sequence"/>
</dbReference>
<dbReference type="PIRSF" id="PIRSF005962">
    <property type="entry name" value="Pept_M20D_amidohydro"/>
    <property type="match status" value="1"/>
</dbReference>
<keyword evidence="3" id="KW-1185">Reference proteome</keyword>
<protein>
    <submittedName>
        <fullName evidence="2">Amidohydrolase</fullName>
    </submittedName>
</protein>
<reference evidence="2 3" key="1">
    <citation type="submission" date="2020-08" db="EMBL/GenBank/DDBJ databases">
        <title>A Genomic Blueprint of the Chicken Gut Microbiome.</title>
        <authorList>
            <person name="Gilroy R."/>
            <person name="Ravi A."/>
            <person name="Getino M."/>
            <person name="Pursley I."/>
            <person name="Horton D.L."/>
            <person name="Alikhan N.-F."/>
            <person name="Baker D."/>
            <person name="Gharbi K."/>
            <person name="Hall N."/>
            <person name="Watson M."/>
            <person name="Adriaenssens E.M."/>
            <person name="Foster-Nyarko E."/>
            <person name="Jarju S."/>
            <person name="Secka A."/>
            <person name="Antonio M."/>
            <person name="Oren A."/>
            <person name="Chaudhuri R."/>
            <person name="La Ragione R.M."/>
            <person name="Hildebrand F."/>
            <person name="Pallen M.J."/>
        </authorList>
    </citation>
    <scope>NUCLEOTIDE SEQUENCE [LARGE SCALE GENOMIC DNA]</scope>
    <source>
        <strain evidence="2 3">N37</strain>
    </source>
</reference>
<dbReference type="Pfam" id="PF01546">
    <property type="entry name" value="Peptidase_M20"/>
    <property type="match status" value="1"/>
</dbReference>
<dbReference type="NCBIfam" id="TIGR01891">
    <property type="entry name" value="amidohydrolases"/>
    <property type="match status" value="1"/>
</dbReference>
<gene>
    <name evidence="2" type="ORF">H9637_04345</name>
</gene>
<sequence>MLNLSESEENELKDIKRYLHQHPELSMKEYKTTEFLKEKLISLGIELKDMGMDTGVVGILRTGKQGPVVGLRADIDAIKCHEMADVEYKSLTEGIMHACGHDFHTTALLGAAKILSKMRDKLSGDVVFIFQPAEETTSGAEELVNHGLFEKIKIDYIFGLHNRPEIATGKVAVKKGSLMAVKDNFTIVLRGLGGHGGMPHLTIDPIVCGASIVSSVQTIVSRNVDPLDAVVVSICSIHGGTPENLIVDEIVMTGSIRALSNKGRDIAKKRLAAIIENTALSYGCKASLIYNGHVPLLHNSEKMYQIAYKAAKKAMGEESIVSTDPCLGSEDFAVYSKYVPTFFYWLGVGKEEGSAPWHNDHFATDDTALKYGALLLAASVIEAQQE</sequence>
<evidence type="ECO:0000313" key="2">
    <source>
        <dbReference type="EMBL" id="MBD8046276.1"/>
    </source>
</evidence>
<evidence type="ECO:0000259" key="1">
    <source>
        <dbReference type="Pfam" id="PF07687"/>
    </source>
</evidence>
<dbReference type="Pfam" id="PF07687">
    <property type="entry name" value="M20_dimer"/>
    <property type="match status" value="1"/>
</dbReference>